<evidence type="ECO:0000313" key="3">
    <source>
        <dbReference type="Proteomes" id="UP001205748"/>
    </source>
</evidence>
<comment type="caution">
    <text evidence="2">The sequence shown here is derived from an EMBL/GenBank/DDBJ whole genome shotgun (WGS) entry which is preliminary data.</text>
</comment>
<comment type="function">
    <text evidence="1">SASP are bound to spore DNA. They are double-stranded DNA-binding proteins that cause DNA to change to an a-like conformation. They protect the DNA backbone from chemical and enzymatic cleavage and are thus involved in dormant spore's high resistance to UV light.</text>
</comment>
<dbReference type="GO" id="GO:0003690">
    <property type="term" value="F:double-stranded DNA binding"/>
    <property type="evidence" value="ECO:0007669"/>
    <property type="project" value="InterPro"/>
</dbReference>
<keyword evidence="3" id="KW-1185">Reference proteome</keyword>
<dbReference type="InterPro" id="IPR038300">
    <property type="entry name" value="SASP_sf_alpha/beta"/>
</dbReference>
<proteinExistence type="predicted"/>
<name>A0AAE3L0B6_9FIRM</name>
<dbReference type="InterPro" id="IPR001448">
    <property type="entry name" value="SASP_alpha/beta-type"/>
</dbReference>
<dbReference type="GO" id="GO:0006265">
    <property type="term" value="P:DNA topological change"/>
    <property type="evidence" value="ECO:0007669"/>
    <property type="project" value="InterPro"/>
</dbReference>
<dbReference type="Pfam" id="PF00269">
    <property type="entry name" value="SASP"/>
    <property type="match status" value="1"/>
</dbReference>
<dbReference type="Gene3D" id="6.10.10.80">
    <property type="entry name" value="Small, acid-soluble spore protein, alpha/beta type-like"/>
    <property type="match status" value="1"/>
</dbReference>
<dbReference type="AlphaFoldDB" id="A0AAE3L0B6"/>
<gene>
    <name evidence="2" type="ORF">NSA47_11710</name>
</gene>
<reference evidence="2" key="1">
    <citation type="submission" date="2022-07" db="EMBL/GenBank/DDBJ databases">
        <title>Enhanced cultured diversity of the mouse gut microbiota enables custom-made synthetic communities.</title>
        <authorList>
            <person name="Afrizal A."/>
        </authorList>
    </citation>
    <scope>NUCLEOTIDE SEQUENCE</scope>
    <source>
        <strain evidence="2">DSM 28593</strain>
    </source>
</reference>
<evidence type="ECO:0000256" key="1">
    <source>
        <dbReference type="ARBA" id="ARBA00003863"/>
    </source>
</evidence>
<protein>
    <submittedName>
        <fullName evidence="2">Alpha/beta-type small acid-soluble spore protein</fullName>
    </submittedName>
</protein>
<evidence type="ECO:0000313" key="2">
    <source>
        <dbReference type="EMBL" id="MCR1899642.1"/>
    </source>
</evidence>
<dbReference type="EMBL" id="JANKAS010000011">
    <property type="protein sequence ID" value="MCR1899642.1"/>
    <property type="molecule type" value="Genomic_DNA"/>
</dbReference>
<sequence>MAKNKLLVPEARKALDKFKIELANEFDVDDPNHLASMHTGVIVRDLIEMGKQNIIDEKLQYDEKIK</sequence>
<accession>A0AAE3L0B6</accession>
<dbReference type="Proteomes" id="UP001205748">
    <property type="component" value="Unassembled WGS sequence"/>
</dbReference>
<organism evidence="2 3">
    <name type="scientific">Irregularibacter muris</name>
    <dbReference type="NCBI Taxonomy" id="1796619"/>
    <lineage>
        <taxon>Bacteria</taxon>
        <taxon>Bacillati</taxon>
        <taxon>Bacillota</taxon>
        <taxon>Clostridia</taxon>
        <taxon>Eubacteriales</taxon>
        <taxon>Eubacteriaceae</taxon>
        <taxon>Irregularibacter</taxon>
    </lineage>
</organism>
<dbReference type="RefSeq" id="WP_257532208.1">
    <property type="nucleotide sequence ID" value="NZ_JANKAS010000011.1"/>
</dbReference>